<dbReference type="PANTHER" id="PTHR34997">
    <property type="entry name" value="AM15"/>
    <property type="match status" value="1"/>
</dbReference>
<dbReference type="SUPFAM" id="SSF54106">
    <property type="entry name" value="LysM domain"/>
    <property type="match status" value="2"/>
</dbReference>
<keyword evidence="4" id="KW-0732">Signal</keyword>
<dbReference type="InterPro" id="IPR018392">
    <property type="entry name" value="LysM"/>
</dbReference>
<dbReference type="PANTHER" id="PTHR34997:SF1">
    <property type="entry name" value="PEPTIDOGLYCAN-BINDING LYSIN DOMAIN"/>
    <property type="match status" value="1"/>
</dbReference>
<sequence length="178" mass="19428">MKSFLVSLLAVAVAASPLAPRDAQGTCDQPDGAPTQVNNSTVCPCWSWYKIQNGDDCGPVADKHGITKQQLESWNPWLNIDGYECVGMWPRSNVCVGITPPDNLPPPPCNKNAPYPQGKGTVCNCKQWYKIQNGDDCAPVAAKFSISKDQLLKWNPWLTVDGYECAGMWPQSNVCVAI</sequence>
<evidence type="ECO:0000256" key="3">
    <source>
        <dbReference type="ARBA" id="ARBA00044955"/>
    </source>
</evidence>
<keyword evidence="2" id="KW-0843">Virulence</keyword>
<evidence type="ECO:0000256" key="4">
    <source>
        <dbReference type="SAM" id="SignalP"/>
    </source>
</evidence>
<dbReference type="STRING" id="1531966.A0A0A1T336"/>
<dbReference type="Pfam" id="PF01476">
    <property type="entry name" value="LysM"/>
    <property type="match status" value="2"/>
</dbReference>
<dbReference type="InterPro" id="IPR052210">
    <property type="entry name" value="LysM1-like"/>
</dbReference>
<organism evidence="6 7">
    <name type="scientific">[Torrubiella] hemipterigena</name>
    <dbReference type="NCBI Taxonomy" id="1531966"/>
    <lineage>
        <taxon>Eukaryota</taxon>
        <taxon>Fungi</taxon>
        <taxon>Dikarya</taxon>
        <taxon>Ascomycota</taxon>
        <taxon>Pezizomycotina</taxon>
        <taxon>Sordariomycetes</taxon>
        <taxon>Hypocreomycetidae</taxon>
        <taxon>Hypocreales</taxon>
        <taxon>Clavicipitaceae</taxon>
        <taxon>Clavicipitaceae incertae sedis</taxon>
        <taxon>'Torrubiella' clade</taxon>
    </lineage>
</organism>
<proteinExistence type="inferred from homology"/>
<gene>
    <name evidence="6" type="ORF">VHEMI00818</name>
</gene>
<comment type="similarity">
    <text evidence="3">Belongs to the secreted LysM effector family.</text>
</comment>
<dbReference type="InterPro" id="IPR036779">
    <property type="entry name" value="LysM_dom_sf"/>
</dbReference>
<evidence type="ECO:0000313" key="6">
    <source>
        <dbReference type="EMBL" id="CEJ80647.1"/>
    </source>
</evidence>
<dbReference type="Gene3D" id="3.10.350.10">
    <property type="entry name" value="LysM domain"/>
    <property type="match status" value="2"/>
</dbReference>
<dbReference type="EMBL" id="CDHN01000001">
    <property type="protein sequence ID" value="CEJ80647.1"/>
    <property type="molecule type" value="Genomic_DNA"/>
</dbReference>
<evidence type="ECO:0000256" key="2">
    <source>
        <dbReference type="ARBA" id="ARBA00023026"/>
    </source>
</evidence>
<dbReference type="GO" id="GO:0008061">
    <property type="term" value="F:chitin binding"/>
    <property type="evidence" value="ECO:0007669"/>
    <property type="project" value="UniProtKB-KW"/>
</dbReference>
<reference evidence="6 7" key="1">
    <citation type="journal article" date="2015" name="Genome Announc.">
        <title>Draft Genome Sequence and Gene Annotation of the Entomopathogenic Fungus Verticillium hemipterigenum.</title>
        <authorList>
            <person name="Horn F."/>
            <person name="Habel A."/>
            <person name="Scharf D.H."/>
            <person name="Dworschak J."/>
            <person name="Brakhage A.A."/>
            <person name="Guthke R."/>
            <person name="Hertweck C."/>
            <person name="Linde J."/>
        </authorList>
    </citation>
    <scope>NUCLEOTIDE SEQUENCE [LARGE SCALE GENOMIC DNA]</scope>
</reference>
<protein>
    <recommendedName>
        <fullName evidence="5">LysM domain-containing protein</fullName>
    </recommendedName>
</protein>
<evidence type="ECO:0000313" key="7">
    <source>
        <dbReference type="Proteomes" id="UP000039046"/>
    </source>
</evidence>
<dbReference type="AlphaFoldDB" id="A0A0A1T336"/>
<dbReference type="OrthoDB" id="5985073at2759"/>
<feature type="domain" description="LysM" evidence="5">
    <location>
        <begin position="47"/>
        <end position="96"/>
    </location>
</feature>
<keyword evidence="1" id="KW-0147">Chitin-binding</keyword>
<feature type="signal peptide" evidence="4">
    <location>
        <begin position="1"/>
        <end position="23"/>
    </location>
</feature>
<feature type="domain" description="LysM" evidence="5">
    <location>
        <begin position="127"/>
        <end position="176"/>
    </location>
</feature>
<feature type="chain" id="PRO_5001989797" description="LysM domain-containing protein" evidence="4">
    <location>
        <begin position="24"/>
        <end position="178"/>
    </location>
</feature>
<evidence type="ECO:0000259" key="5">
    <source>
        <dbReference type="PROSITE" id="PS51782"/>
    </source>
</evidence>
<dbReference type="HOGENOM" id="CLU_1594224_0_0_1"/>
<dbReference type="PROSITE" id="PS51782">
    <property type="entry name" value="LYSM"/>
    <property type="match status" value="2"/>
</dbReference>
<accession>A0A0A1T336</accession>
<name>A0A0A1T336_9HYPO</name>
<evidence type="ECO:0000256" key="1">
    <source>
        <dbReference type="ARBA" id="ARBA00022669"/>
    </source>
</evidence>
<dbReference type="Proteomes" id="UP000039046">
    <property type="component" value="Unassembled WGS sequence"/>
</dbReference>
<keyword evidence="7" id="KW-1185">Reference proteome</keyword>